<dbReference type="EC" id="2.7.4.9" evidence="7"/>
<dbReference type="InterPro" id="IPR039430">
    <property type="entry name" value="Thymidylate_kin-like_dom"/>
</dbReference>
<dbReference type="InterPro" id="IPR018094">
    <property type="entry name" value="Thymidylate_kinase"/>
</dbReference>
<evidence type="ECO:0000256" key="7">
    <source>
        <dbReference type="HAMAP-Rule" id="MF_00165"/>
    </source>
</evidence>
<feature type="binding site" evidence="7">
    <location>
        <begin position="11"/>
        <end position="18"/>
    </location>
    <ligand>
        <name>ATP</name>
        <dbReference type="ChEBI" id="CHEBI:30616"/>
    </ligand>
</feature>
<comment type="function">
    <text evidence="7">Phosphorylation of dTMP to form dTDP in both de novo and salvage pathways of dTTP synthesis.</text>
</comment>
<gene>
    <name evidence="7" type="primary">tmk</name>
    <name evidence="9" type="ORF">A2954_03145</name>
</gene>
<dbReference type="Pfam" id="PF02223">
    <property type="entry name" value="Thymidylate_kin"/>
    <property type="match status" value="1"/>
</dbReference>
<evidence type="ECO:0000313" key="10">
    <source>
        <dbReference type="Proteomes" id="UP000177698"/>
    </source>
</evidence>
<evidence type="ECO:0000256" key="3">
    <source>
        <dbReference type="ARBA" id="ARBA00022727"/>
    </source>
</evidence>
<keyword evidence="2 7" id="KW-0808">Transferase</keyword>
<evidence type="ECO:0000313" key="9">
    <source>
        <dbReference type="EMBL" id="OGK40371.1"/>
    </source>
</evidence>
<comment type="catalytic activity">
    <reaction evidence="7">
        <text>dTMP + ATP = dTDP + ADP</text>
        <dbReference type="Rhea" id="RHEA:13517"/>
        <dbReference type="ChEBI" id="CHEBI:30616"/>
        <dbReference type="ChEBI" id="CHEBI:58369"/>
        <dbReference type="ChEBI" id="CHEBI:63528"/>
        <dbReference type="ChEBI" id="CHEBI:456216"/>
        <dbReference type="EC" id="2.7.4.9"/>
    </reaction>
</comment>
<name>A0A1F7IAI3_9BACT</name>
<dbReference type="SUPFAM" id="SSF52540">
    <property type="entry name" value="P-loop containing nucleoside triphosphate hydrolases"/>
    <property type="match status" value="1"/>
</dbReference>
<dbReference type="STRING" id="1802056.A2954_03145"/>
<evidence type="ECO:0000256" key="1">
    <source>
        <dbReference type="ARBA" id="ARBA00009776"/>
    </source>
</evidence>
<dbReference type="PANTHER" id="PTHR10344:SF1">
    <property type="entry name" value="THYMIDYLATE KINASE"/>
    <property type="match status" value="1"/>
</dbReference>
<accession>A0A1F7IAI3</accession>
<dbReference type="Proteomes" id="UP000177698">
    <property type="component" value="Unassembled WGS sequence"/>
</dbReference>
<keyword evidence="6 7" id="KW-0067">ATP-binding</keyword>
<comment type="caution">
    <text evidence="9">The sequence shown here is derived from an EMBL/GenBank/DDBJ whole genome shotgun (WGS) entry which is preliminary data.</text>
</comment>
<evidence type="ECO:0000256" key="4">
    <source>
        <dbReference type="ARBA" id="ARBA00022741"/>
    </source>
</evidence>
<dbReference type="Gene3D" id="3.40.50.300">
    <property type="entry name" value="P-loop containing nucleotide triphosphate hydrolases"/>
    <property type="match status" value="1"/>
</dbReference>
<organism evidence="9 10">
    <name type="scientific">Candidatus Roizmanbacteria bacterium RIFCSPLOWO2_01_FULL_37_12</name>
    <dbReference type="NCBI Taxonomy" id="1802056"/>
    <lineage>
        <taxon>Bacteria</taxon>
        <taxon>Candidatus Roizmaniibacteriota</taxon>
    </lineage>
</organism>
<evidence type="ECO:0000256" key="2">
    <source>
        <dbReference type="ARBA" id="ARBA00022679"/>
    </source>
</evidence>
<dbReference type="PANTHER" id="PTHR10344">
    <property type="entry name" value="THYMIDYLATE KINASE"/>
    <property type="match status" value="1"/>
</dbReference>
<keyword evidence="4 7" id="KW-0547">Nucleotide-binding</keyword>
<keyword evidence="3 7" id="KW-0545">Nucleotide biosynthesis</keyword>
<dbReference type="GO" id="GO:0006227">
    <property type="term" value="P:dUDP biosynthetic process"/>
    <property type="evidence" value="ECO:0007669"/>
    <property type="project" value="TreeGrafter"/>
</dbReference>
<dbReference type="GO" id="GO:0004798">
    <property type="term" value="F:dTMP kinase activity"/>
    <property type="evidence" value="ECO:0007669"/>
    <property type="project" value="UniProtKB-UniRule"/>
</dbReference>
<dbReference type="HAMAP" id="MF_00165">
    <property type="entry name" value="Thymidylate_kinase"/>
    <property type="match status" value="1"/>
</dbReference>
<dbReference type="InterPro" id="IPR027417">
    <property type="entry name" value="P-loop_NTPase"/>
</dbReference>
<evidence type="ECO:0000256" key="6">
    <source>
        <dbReference type="ARBA" id="ARBA00022840"/>
    </source>
</evidence>
<dbReference type="GO" id="GO:0006233">
    <property type="term" value="P:dTDP biosynthetic process"/>
    <property type="evidence" value="ECO:0007669"/>
    <property type="project" value="InterPro"/>
</dbReference>
<dbReference type="GO" id="GO:0006235">
    <property type="term" value="P:dTTP biosynthetic process"/>
    <property type="evidence" value="ECO:0007669"/>
    <property type="project" value="UniProtKB-UniRule"/>
</dbReference>
<protein>
    <recommendedName>
        <fullName evidence="7">Thymidylate kinase</fullName>
        <ecNumber evidence="7">2.7.4.9</ecNumber>
    </recommendedName>
    <alternativeName>
        <fullName evidence="7">dTMP kinase</fullName>
    </alternativeName>
</protein>
<feature type="domain" description="Thymidylate kinase-like" evidence="8">
    <location>
        <begin position="9"/>
        <end position="201"/>
    </location>
</feature>
<comment type="similarity">
    <text evidence="1 7">Belongs to the thymidylate kinase family.</text>
</comment>
<sequence length="227" mass="26399">MKKGKLIVIEGGDGSGKTIQAKLLVKYLKNVRISTDYFDFPQYKHSFHGETVAKFLRGEFGKIYEVSPYLASLPFALDRASTKDRLLHILNKGHFIVANRYATSNLVYQAAKFASEKERGQFIKWVTRLEYEINGIPRENIIIYLDVPWRIGLKLTNQKAPREYLRGRDDIHENHTGYRQRVEKLYLKFVDNNENWVKIDCVKNGKLLSPDKIHSEVIEVLKKRSVI</sequence>
<dbReference type="GO" id="GO:0005524">
    <property type="term" value="F:ATP binding"/>
    <property type="evidence" value="ECO:0007669"/>
    <property type="project" value="UniProtKB-UniRule"/>
</dbReference>
<evidence type="ECO:0000259" key="8">
    <source>
        <dbReference type="Pfam" id="PF02223"/>
    </source>
</evidence>
<dbReference type="EMBL" id="MGAG01000026">
    <property type="protein sequence ID" value="OGK40371.1"/>
    <property type="molecule type" value="Genomic_DNA"/>
</dbReference>
<reference evidence="9 10" key="1">
    <citation type="journal article" date="2016" name="Nat. Commun.">
        <title>Thousands of microbial genomes shed light on interconnected biogeochemical processes in an aquifer system.</title>
        <authorList>
            <person name="Anantharaman K."/>
            <person name="Brown C.T."/>
            <person name="Hug L.A."/>
            <person name="Sharon I."/>
            <person name="Castelle C.J."/>
            <person name="Probst A.J."/>
            <person name="Thomas B.C."/>
            <person name="Singh A."/>
            <person name="Wilkins M.J."/>
            <person name="Karaoz U."/>
            <person name="Brodie E.L."/>
            <person name="Williams K.H."/>
            <person name="Hubbard S.S."/>
            <person name="Banfield J.F."/>
        </authorList>
    </citation>
    <scope>NUCLEOTIDE SEQUENCE [LARGE SCALE GENOMIC DNA]</scope>
</reference>
<dbReference type="GO" id="GO:0005737">
    <property type="term" value="C:cytoplasm"/>
    <property type="evidence" value="ECO:0007669"/>
    <property type="project" value="TreeGrafter"/>
</dbReference>
<evidence type="ECO:0000256" key="5">
    <source>
        <dbReference type="ARBA" id="ARBA00022777"/>
    </source>
</evidence>
<proteinExistence type="inferred from homology"/>
<dbReference type="AlphaFoldDB" id="A0A1F7IAI3"/>
<dbReference type="CDD" id="cd01672">
    <property type="entry name" value="TMPK"/>
    <property type="match status" value="1"/>
</dbReference>
<keyword evidence="5 7" id="KW-0418">Kinase</keyword>